<dbReference type="InterPro" id="IPR001509">
    <property type="entry name" value="Epimerase_deHydtase"/>
</dbReference>
<sequence>MLLMKVLVTGADGFIGSHLCDILLKNNYEVIAVSRNFKKLLMLLMTWQKFIYVK</sequence>
<dbReference type="Proteomes" id="UP000014065">
    <property type="component" value="Unassembled WGS sequence"/>
</dbReference>
<comment type="caution">
    <text evidence="2">The sequence shown here is derived from an EMBL/GenBank/DDBJ whole genome shotgun (WGS) entry which is preliminary data.</text>
</comment>
<reference evidence="2 3" key="1">
    <citation type="journal article" date="2012" name="J. Bacteriol.">
        <title>Genome Sequence of "Candidatus Nitrosoarchaeum limnia" BG20, a Low-Salinity Ammonia-Oxidizing Archaeon from the San Francisco Bay Estuary.</title>
        <authorList>
            <person name="Mosier A.C."/>
            <person name="Allen E.E."/>
            <person name="Kim M."/>
            <person name="Ferriera S."/>
            <person name="Francis C.A."/>
        </authorList>
    </citation>
    <scope>NUCLEOTIDE SEQUENCE [LARGE SCALE GENOMIC DNA]</scope>
    <source>
        <strain evidence="2 3">BG20</strain>
    </source>
</reference>
<evidence type="ECO:0000259" key="1">
    <source>
        <dbReference type="Pfam" id="PF01370"/>
    </source>
</evidence>
<evidence type="ECO:0000313" key="3">
    <source>
        <dbReference type="Proteomes" id="UP000014065"/>
    </source>
</evidence>
<dbReference type="InterPro" id="IPR036291">
    <property type="entry name" value="NAD(P)-bd_dom_sf"/>
</dbReference>
<keyword evidence="3" id="KW-1185">Reference proteome</keyword>
<dbReference type="AlphaFoldDB" id="S2EKP6"/>
<dbReference type="Gene3D" id="3.40.50.720">
    <property type="entry name" value="NAD(P)-binding Rossmann-like Domain"/>
    <property type="match status" value="1"/>
</dbReference>
<proteinExistence type="predicted"/>
<dbReference type="EMBL" id="AHJG01000197">
    <property type="protein sequence ID" value="EPA05222.1"/>
    <property type="molecule type" value="Genomic_DNA"/>
</dbReference>
<dbReference type="Pfam" id="PF01370">
    <property type="entry name" value="Epimerase"/>
    <property type="match status" value="1"/>
</dbReference>
<gene>
    <name evidence="2" type="ORF">BG20_I0187</name>
</gene>
<dbReference type="SUPFAM" id="SSF51735">
    <property type="entry name" value="NAD(P)-binding Rossmann-fold domains"/>
    <property type="match status" value="1"/>
</dbReference>
<evidence type="ECO:0000313" key="2">
    <source>
        <dbReference type="EMBL" id="EPA05222.1"/>
    </source>
</evidence>
<feature type="domain" description="NAD-dependent epimerase/dehydratase" evidence="1">
    <location>
        <begin position="6"/>
        <end position="36"/>
    </location>
</feature>
<accession>S2EKP6</accession>
<protein>
    <recommendedName>
        <fullName evidence="1">NAD-dependent epimerase/dehydratase domain-containing protein</fullName>
    </recommendedName>
</protein>
<name>S2EKP6_9ARCH</name>
<organism evidence="2 3">
    <name type="scientific">Candidatus Nitrosarchaeum limnium BG20</name>
    <dbReference type="NCBI Taxonomy" id="859192"/>
    <lineage>
        <taxon>Archaea</taxon>
        <taxon>Nitrososphaerota</taxon>
        <taxon>Nitrososphaeria</taxon>
        <taxon>Nitrosopumilales</taxon>
        <taxon>Nitrosopumilaceae</taxon>
        <taxon>Nitrosarchaeum</taxon>
    </lineage>
</organism>